<dbReference type="Gene3D" id="3.80.10.10">
    <property type="entry name" value="Ribonuclease Inhibitor"/>
    <property type="match status" value="1"/>
</dbReference>
<organism evidence="1 2">
    <name type="scientific">Rubroshorea leprosula</name>
    <dbReference type="NCBI Taxonomy" id="152421"/>
    <lineage>
        <taxon>Eukaryota</taxon>
        <taxon>Viridiplantae</taxon>
        <taxon>Streptophyta</taxon>
        <taxon>Embryophyta</taxon>
        <taxon>Tracheophyta</taxon>
        <taxon>Spermatophyta</taxon>
        <taxon>Magnoliopsida</taxon>
        <taxon>eudicotyledons</taxon>
        <taxon>Gunneridae</taxon>
        <taxon>Pentapetalae</taxon>
        <taxon>rosids</taxon>
        <taxon>malvids</taxon>
        <taxon>Malvales</taxon>
        <taxon>Dipterocarpaceae</taxon>
        <taxon>Rubroshorea</taxon>
    </lineage>
</organism>
<dbReference type="InterPro" id="IPR001611">
    <property type="entry name" value="Leu-rich_rpt"/>
</dbReference>
<dbReference type="Proteomes" id="UP001054252">
    <property type="component" value="Unassembled WGS sequence"/>
</dbReference>
<dbReference type="SUPFAM" id="SSF52058">
    <property type="entry name" value="L domain-like"/>
    <property type="match status" value="1"/>
</dbReference>
<keyword evidence="2" id="KW-1185">Reference proteome</keyword>
<accession>A0AAV5MBI8</accession>
<evidence type="ECO:0000313" key="1">
    <source>
        <dbReference type="EMBL" id="GKV47176.1"/>
    </source>
</evidence>
<proteinExistence type="predicted"/>
<name>A0AAV5MBI8_9ROSI</name>
<evidence type="ECO:0000313" key="2">
    <source>
        <dbReference type="Proteomes" id="UP001054252"/>
    </source>
</evidence>
<dbReference type="AlphaFoldDB" id="A0AAV5MBI8"/>
<reference evidence="1 2" key="1">
    <citation type="journal article" date="2021" name="Commun. Biol.">
        <title>The genome of Shorea leprosula (Dipterocarpaceae) highlights the ecological relevance of drought in aseasonal tropical rainforests.</title>
        <authorList>
            <person name="Ng K.K.S."/>
            <person name="Kobayashi M.J."/>
            <person name="Fawcett J.A."/>
            <person name="Hatakeyama M."/>
            <person name="Paape T."/>
            <person name="Ng C.H."/>
            <person name="Ang C.C."/>
            <person name="Tnah L.H."/>
            <person name="Lee C.T."/>
            <person name="Nishiyama T."/>
            <person name="Sese J."/>
            <person name="O'Brien M.J."/>
            <person name="Copetti D."/>
            <person name="Mohd Noor M.I."/>
            <person name="Ong R.C."/>
            <person name="Putra M."/>
            <person name="Sireger I.Z."/>
            <person name="Indrioko S."/>
            <person name="Kosugi Y."/>
            <person name="Izuno A."/>
            <person name="Isagi Y."/>
            <person name="Lee S.L."/>
            <person name="Shimizu K.K."/>
        </authorList>
    </citation>
    <scope>NUCLEOTIDE SEQUENCE [LARGE SCALE GENOMIC DNA]</scope>
    <source>
        <strain evidence="1">214</strain>
    </source>
</reference>
<dbReference type="EMBL" id="BPVZ01000222">
    <property type="protein sequence ID" value="GKV47176.1"/>
    <property type="molecule type" value="Genomic_DNA"/>
</dbReference>
<dbReference type="InterPro" id="IPR032675">
    <property type="entry name" value="LRR_dom_sf"/>
</dbReference>
<protein>
    <submittedName>
        <fullName evidence="1">Uncharacterized protein</fullName>
    </submittedName>
</protein>
<dbReference type="Pfam" id="PF00560">
    <property type="entry name" value="LRR_1"/>
    <property type="match status" value="1"/>
</dbReference>
<sequence>MLPVDHHLDCATNRFHDCMILAYSSVDIVPVEIGQLTGLQHLSLSNNSLNGSISYQVSHLQKECYLDLGWNYFTDLD</sequence>
<gene>
    <name evidence="1" type="ORF">SLEP1_g54095</name>
</gene>
<comment type="caution">
    <text evidence="1">The sequence shown here is derived from an EMBL/GenBank/DDBJ whole genome shotgun (WGS) entry which is preliminary data.</text>
</comment>